<evidence type="ECO:0000313" key="5">
    <source>
        <dbReference type="Proteomes" id="UP001281410"/>
    </source>
</evidence>
<evidence type="ECO:0000313" key="4">
    <source>
        <dbReference type="EMBL" id="KAK3211956.1"/>
    </source>
</evidence>
<accession>A0AAE0E5Q2</accession>
<reference evidence="4" key="1">
    <citation type="journal article" date="2023" name="Plant J.">
        <title>Genome sequences and population genomics provide insights into the demographic history, inbreeding, and mutation load of two 'living fossil' tree species of Dipteronia.</title>
        <authorList>
            <person name="Feng Y."/>
            <person name="Comes H.P."/>
            <person name="Chen J."/>
            <person name="Zhu S."/>
            <person name="Lu R."/>
            <person name="Zhang X."/>
            <person name="Li P."/>
            <person name="Qiu J."/>
            <person name="Olsen K.M."/>
            <person name="Qiu Y."/>
        </authorList>
    </citation>
    <scope>NUCLEOTIDE SEQUENCE</scope>
    <source>
        <strain evidence="4">NBL</strain>
    </source>
</reference>
<evidence type="ECO:0000256" key="1">
    <source>
        <dbReference type="ARBA" id="ARBA00009861"/>
    </source>
</evidence>
<sequence length="103" mass="11680">MEVSIISREIIKPSSTTPNHLRTQKLSHLDQMNIDTFISIIFFYDKAPKHCDQLKTSLSQTLSHYYPLAGQVKDHLSVDCNEYGVTFVKAQVVAPIDMSNVLK</sequence>
<proteinExistence type="inferred from homology"/>
<keyword evidence="2" id="KW-0808">Transferase</keyword>
<dbReference type="EMBL" id="JANJYJ010000005">
    <property type="protein sequence ID" value="KAK3211956.1"/>
    <property type="molecule type" value="Genomic_DNA"/>
</dbReference>
<gene>
    <name evidence="4" type="ORF">Dsin_016662</name>
</gene>
<dbReference type="AlphaFoldDB" id="A0AAE0E5Q2"/>
<dbReference type="Pfam" id="PF02458">
    <property type="entry name" value="Transferase"/>
    <property type="match status" value="1"/>
</dbReference>
<organism evidence="4 5">
    <name type="scientific">Dipteronia sinensis</name>
    <dbReference type="NCBI Taxonomy" id="43782"/>
    <lineage>
        <taxon>Eukaryota</taxon>
        <taxon>Viridiplantae</taxon>
        <taxon>Streptophyta</taxon>
        <taxon>Embryophyta</taxon>
        <taxon>Tracheophyta</taxon>
        <taxon>Spermatophyta</taxon>
        <taxon>Magnoliopsida</taxon>
        <taxon>eudicotyledons</taxon>
        <taxon>Gunneridae</taxon>
        <taxon>Pentapetalae</taxon>
        <taxon>rosids</taxon>
        <taxon>malvids</taxon>
        <taxon>Sapindales</taxon>
        <taxon>Sapindaceae</taxon>
        <taxon>Hippocastanoideae</taxon>
        <taxon>Acereae</taxon>
        <taxon>Dipteronia</taxon>
    </lineage>
</organism>
<name>A0AAE0E5Q2_9ROSI</name>
<evidence type="ECO:0000256" key="2">
    <source>
        <dbReference type="ARBA" id="ARBA00022679"/>
    </source>
</evidence>
<dbReference type="PANTHER" id="PTHR31623">
    <property type="entry name" value="F21J9.9"/>
    <property type="match status" value="1"/>
</dbReference>
<comment type="similarity">
    <text evidence="1">Belongs to the plant acyltransferase family.</text>
</comment>
<dbReference type="Gene3D" id="3.30.559.10">
    <property type="entry name" value="Chloramphenicol acetyltransferase-like domain"/>
    <property type="match status" value="1"/>
</dbReference>
<dbReference type="Proteomes" id="UP001281410">
    <property type="component" value="Unassembled WGS sequence"/>
</dbReference>
<comment type="caution">
    <text evidence="4">The sequence shown here is derived from an EMBL/GenBank/DDBJ whole genome shotgun (WGS) entry which is preliminary data.</text>
</comment>
<evidence type="ECO:0000256" key="3">
    <source>
        <dbReference type="ARBA" id="ARBA00023315"/>
    </source>
</evidence>
<dbReference type="InterPro" id="IPR023213">
    <property type="entry name" value="CAT-like_dom_sf"/>
</dbReference>
<protein>
    <submittedName>
        <fullName evidence="4">Uncharacterized protein</fullName>
    </submittedName>
</protein>
<dbReference type="GO" id="GO:0016746">
    <property type="term" value="F:acyltransferase activity"/>
    <property type="evidence" value="ECO:0007669"/>
    <property type="project" value="UniProtKB-KW"/>
</dbReference>
<keyword evidence="5" id="KW-1185">Reference proteome</keyword>
<dbReference type="PANTHER" id="PTHR31623:SF28">
    <property type="entry name" value="BAHD ACYLTRANSFERASE"/>
    <property type="match status" value="1"/>
</dbReference>
<keyword evidence="3" id="KW-0012">Acyltransferase</keyword>